<accession>A0A378SUA8</accession>
<evidence type="ECO:0000313" key="2">
    <source>
        <dbReference type="EMBL" id="STZ46392.1"/>
    </source>
</evidence>
<evidence type="ECO:0000313" key="3">
    <source>
        <dbReference type="Proteomes" id="UP000254291"/>
    </source>
</evidence>
<organism evidence="2 3">
    <name type="scientific">Mycolicibacterium gilvum</name>
    <dbReference type="NCBI Taxonomy" id="1804"/>
    <lineage>
        <taxon>Bacteria</taxon>
        <taxon>Bacillati</taxon>
        <taxon>Actinomycetota</taxon>
        <taxon>Actinomycetes</taxon>
        <taxon>Mycobacteriales</taxon>
        <taxon>Mycobacteriaceae</taxon>
        <taxon>Mycolicibacterium</taxon>
    </lineage>
</organism>
<dbReference type="GO" id="GO:0005576">
    <property type="term" value="C:extracellular region"/>
    <property type="evidence" value="ECO:0007669"/>
    <property type="project" value="TreeGrafter"/>
</dbReference>
<dbReference type="AlphaFoldDB" id="A0A378SUA8"/>
<protein>
    <submittedName>
        <fullName evidence="2">Mce family protein</fullName>
    </submittedName>
</protein>
<gene>
    <name evidence="2" type="ORF">NCTC10742_05663</name>
</gene>
<feature type="domain" description="Mce/MlaD" evidence="1">
    <location>
        <begin position="39"/>
        <end position="110"/>
    </location>
</feature>
<dbReference type="InterPro" id="IPR052336">
    <property type="entry name" value="MlaD_Phospholipid_Transporter"/>
</dbReference>
<dbReference type="RefSeq" id="WP_115328697.1">
    <property type="nucleotide sequence ID" value="NZ_UGQM01000001.1"/>
</dbReference>
<dbReference type="Proteomes" id="UP000254291">
    <property type="component" value="Unassembled WGS sequence"/>
</dbReference>
<sequence length="336" mass="36117">MKGRNFLSFLAFAVMIVFAVSYIGSLGVRLKPPDNRVNLSMTVADINGIVVDSNILLRGVPVGKVSHIASSVGGATIDFYVDDRFPIPADCDVRLDNLSALGESYIGLFPRRQDGPMLRDGQHISTEMVEQPPSITELAASVTRLLNQVDPDALARIISEADTALPDPNSALPNLAHASEMLRNTAANMHGQGRVLLSNFQTLLRNAGWVGPTLAATAPDLRESAQNASKTLQGFSVGALEIGPDGMKKFGFFINRIQKLLDANGGDLKVLGEAFRPRVRAIAGALLNFDPSQILTNILETVPEDGAITLRVTVPRSKWAGTTALDHELRNSNDGR</sequence>
<dbReference type="PANTHER" id="PTHR33371:SF16">
    <property type="entry name" value="MCE-FAMILY PROTEIN MCE3F"/>
    <property type="match status" value="1"/>
</dbReference>
<dbReference type="EMBL" id="UGQM01000001">
    <property type="protein sequence ID" value="STZ46392.1"/>
    <property type="molecule type" value="Genomic_DNA"/>
</dbReference>
<evidence type="ECO:0000259" key="1">
    <source>
        <dbReference type="Pfam" id="PF02470"/>
    </source>
</evidence>
<dbReference type="Pfam" id="PF02470">
    <property type="entry name" value="MlaD"/>
    <property type="match status" value="1"/>
</dbReference>
<name>A0A378SUA8_9MYCO</name>
<proteinExistence type="predicted"/>
<reference evidence="2 3" key="1">
    <citation type="submission" date="2018-06" db="EMBL/GenBank/DDBJ databases">
        <authorList>
            <consortium name="Pathogen Informatics"/>
            <person name="Doyle S."/>
        </authorList>
    </citation>
    <scope>NUCLEOTIDE SEQUENCE [LARGE SCALE GENOMIC DNA]</scope>
    <source>
        <strain evidence="2 3">NCTC10742</strain>
    </source>
</reference>
<dbReference type="PANTHER" id="PTHR33371">
    <property type="entry name" value="INTERMEMBRANE PHOSPHOLIPID TRANSPORT SYSTEM BINDING PROTEIN MLAD-RELATED"/>
    <property type="match status" value="1"/>
</dbReference>
<dbReference type="InterPro" id="IPR003399">
    <property type="entry name" value="Mce/MlaD"/>
</dbReference>